<evidence type="ECO:0000256" key="2">
    <source>
        <dbReference type="SAM" id="SignalP"/>
    </source>
</evidence>
<dbReference type="AlphaFoldDB" id="A0AAW2N321"/>
<comment type="caution">
    <text evidence="3">The sequence shown here is derived from an EMBL/GenBank/DDBJ whole genome shotgun (WGS) entry which is preliminary data.</text>
</comment>
<organism evidence="3">
    <name type="scientific">Sesamum calycinum</name>
    <dbReference type="NCBI Taxonomy" id="2727403"/>
    <lineage>
        <taxon>Eukaryota</taxon>
        <taxon>Viridiplantae</taxon>
        <taxon>Streptophyta</taxon>
        <taxon>Embryophyta</taxon>
        <taxon>Tracheophyta</taxon>
        <taxon>Spermatophyta</taxon>
        <taxon>Magnoliopsida</taxon>
        <taxon>eudicotyledons</taxon>
        <taxon>Gunneridae</taxon>
        <taxon>Pentapetalae</taxon>
        <taxon>asterids</taxon>
        <taxon>lamiids</taxon>
        <taxon>Lamiales</taxon>
        <taxon>Pedaliaceae</taxon>
        <taxon>Sesamum</taxon>
    </lineage>
</organism>
<dbReference type="PANTHER" id="PTHR33743">
    <property type="entry name" value="PROTEIN GOLVEN 6-RELATED"/>
    <property type="match status" value="1"/>
</dbReference>
<feature type="compositionally biased region" description="Polar residues" evidence="1">
    <location>
        <begin position="114"/>
        <end position="124"/>
    </location>
</feature>
<evidence type="ECO:0000256" key="1">
    <source>
        <dbReference type="SAM" id="MobiDB-lite"/>
    </source>
</evidence>
<proteinExistence type="predicted"/>
<protein>
    <submittedName>
        <fullName evidence="3">Uncharacterized protein</fullName>
    </submittedName>
</protein>
<reference evidence="3" key="1">
    <citation type="submission" date="2020-06" db="EMBL/GenBank/DDBJ databases">
        <authorList>
            <person name="Li T."/>
            <person name="Hu X."/>
            <person name="Zhang T."/>
            <person name="Song X."/>
            <person name="Zhang H."/>
            <person name="Dai N."/>
            <person name="Sheng W."/>
            <person name="Hou X."/>
            <person name="Wei L."/>
        </authorList>
    </citation>
    <scope>NUCLEOTIDE SEQUENCE</scope>
    <source>
        <strain evidence="3">KEN8</strain>
        <tissue evidence="3">Leaf</tissue>
    </source>
</reference>
<dbReference type="PANTHER" id="PTHR33743:SF19">
    <property type="entry name" value="PROTEIN GOLVEN 6"/>
    <property type="match status" value="1"/>
</dbReference>
<dbReference type="InterPro" id="IPR049306">
    <property type="entry name" value="GLV1-2"/>
</dbReference>
<sequence>MRSHWLLISLLLLSVLVPEAQGMRLRKDPSALDYNKQQKIYEILQRRIRSGDGVEEGFLCKGKHCSGMIRKLIMASISTTPTTAKNDKNDDDKTHMKTEGSSPIEKIVKKDKNLSINLSAVTEQRQPDPETYPDTLDIAGMDYSQARRKPPIHN</sequence>
<reference evidence="3" key="2">
    <citation type="journal article" date="2024" name="Plant">
        <title>Genomic evolution and insights into agronomic trait innovations of Sesamum species.</title>
        <authorList>
            <person name="Miao H."/>
            <person name="Wang L."/>
            <person name="Qu L."/>
            <person name="Liu H."/>
            <person name="Sun Y."/>
            <person name="Le M."/>
            <person name="Wang Q."/>
            <person name="Wei S."/>
            <person name="Zheng Y."/>
            <person name="Lin W."/>
            <person name="Duan Y."/>
            <person name="Cao H."/>
            <person name="Xiong S."/>
            <person name="Wang X."/>
            <person name="Wei L."/>
            <person name="Li C."/>
            <person name="Ma Q."/>
            <person name="Ju M."/>
            <person name="Zhao R."/>
            <person name="Li G."/>
            <person name="Mu C."/>
            <person name="Tian Q."/>
            <person name="Mei H."/>
            <person name="Zhang T."/>
            <person name="Gao T."/>
            <person name="Zhang H."/>
        </authorList>
    </citation>
    <scope>NUCLEOTIDE SEQUENCE</scope>
    <source>
        <strain evidence="3">KEN8</strain>
    </source>
</reference>
<dbReference type="Pfam" id="PF21529">
    <property type="entry name" value="GLV1-2"/>
    <property type="match status" value="1"/>
</dbReference>
<evidence type="ECO:0000313" key="3">
    <source>
        <dbReference type="EMBL" id="KAL0337578.1"/>
    </source>
</evidence>
<feature type="region of interest" description="Disordered" evidence="1">
    <location>
        <begin position="79"/>
        <end position="154"/>
    </location>
</feature>
<accession>A0AAW2N321</accession>
<dbReference type="EMBL" id="JACGWM010000012">
    <property type="protein sequence ID" value="KAL0337578.1"/>
    <property type="molecule type" value="Genomic_DNA"/>
</dbReference>
<feature type="signal peptide" evidence="2">
    <location>
        <begin position="1"/>
        <end position="22"/>
    </location>
</feature>
<gene>
    <name evidence="3" type="ORF">Scaly_2032900</name>
</gene>
<keyword evidence="2" id="KW-0732">Signal</keyword>
<name>A0AAW2N321_9LAMI</name>
<feature type="chain" id="PRO_5043789043" evidence="2">
    <location>
        <begin position="23"/>
        <end position="154"/>
    </location>
</feature>
<feature type="compositionally biased region" description="Basic and acidic residues" evidence="1">
    <location>
        <begin position="85"/>
        <end position="98"/>
    </location>
</feature>